<proteinExistence type="predicted"/>
<dbReference type="EMBL" id="CM024808">
    <property type="protein sequence ID" value="KAG8006577.1"/>
    <property type="molecule type" value="Genomic_DNA"/>
</dbReference>
<protein>
    <submittedName>
        <fullName evidence="1">Enteropeptidase</fullName>
    </submittedName>
</protein>
<organism evidence="1 2">
    <name type="scientific">Nibea albiflora</name>
    <name type="common">Yellow drum</name>
    <name type="synonym">Corvina albiflora</name>
    <dbReference type="NCBI Taxonomy" id="240163"/>
    <lineage>
        <taxon>Eukaryota</taxon>
        <taxon>Metazoa</taxon>
        <taxon>Chordata</taxon>
        <taxon>Craniata</taxon>
        <taxon>Vertebrata</taxon>
        <taxon>Euteleostomi</taxon>
        <taxon>Actinopterygii</taxon>
        <taxon>Neopterygii</taxon>
        <taxon>Teleostei</taxon>
        <taxon>Neoteleostei</taxon>
        <taxon>Acanthomorphata</taxon>
        <taxon>Eupercaria</taxon>
        <taxon>Sciaenidae</taxon>
        <taxon>Nibea</taxon>
    </lineage>
</organism>
<feature type="non-terminal residue" evidence="1">
    <location>
        <position position="1"/>
    </location>
</feature>
<evidence type="ECO:0000313" key="1">
    <source>
        <dbReference type="EMBL" id="KAG8006577.1"/>
    </source>
</evidence>
<accession>A0ACB7EWG6</accession>
<sequence length="111" mass="11758">FSHPSFPSDTAGGERSCGVPTLSVTIVRWNHEHMICAGLDEGGKDSCQGDSGGPMVSKSNSKWVQAGVVSFGRGCAEANFPGVYARVSQVSVLDQQPGHQRPAGLRLLQQF</sequence>
<keyword evidence="2" id="KW-1185">Reference proteome</keyword>
<evidence type="ECO:0000313" key="2">
    <source>
        <dbReference type="Proteomes" id="UP000805704"/>
    </source>
</evidence>
<comment type="caution">
    <text evidence="1">The sequence shown here is derived from an EMBL/GenBank/DDBJ whole genome shotgun (WGS) entry which is preliminary data.</text>
</comment>
<dbReference type="Proteomes" id="UP000805704">
    <property type="component" value="Chromosome 20"/>
</dbReference>
<name>A0ACB7EWG6_NIBAL</name>
<gene>
    <name evidence="1" type="primary">TMPRSS15</name>
    <name evidence="1" type="ORF">GBF38_021035</name>
</gene>
<reference evidence="1" key="1">
    <citation type="submission" date="2020-04" db="EMBL/GenBank/DDBJ databases">
        <title>A chromosome-scale assembly and high-density genetic map of the yellow drum (Nibea albiflora) genome.</title>
        <authorList>
            <person name="Xu D."/>
            <person name="Zhang W."/>
            <person name="Chen R."/>
            <person name="Tan P."/>
            <person name="Wang L."/>
            <person name="Song H."/>
            <person name="Tian L."/>
            <person name="Zhu Q."/>
            <person name="Wang B."/>
        </authorList>
    </citation>
    <scope>NUCLEOTIDE SEQUENCE</scope>
    <source>
        <strain evidence="1">ZJHYS-2018</strain>
    </source>
</reference>